<feature type="compositionally biased region" description="Acidic residues" evidence="1">
    <location>
        <begin position="118"/>
        <end position="127"/>
    </location>
</feature>
<feature type="compositionally biased region" description="Acidic residues" evidence="1">
    <location>
        <begin position="78"/>
        <end position="87"/>
    </location>
</feature>
<feature type="compositionally biased region" description="Acidic residues" evidence="1">
    <location>
        <begin position="8"/>
        <end position="21"/>
    </location>
</feature>
<feature type="region of interest" description="Disordered" evidence="1">
    <location>
        <begin position="214"/>
        <end position="294"/>
    </location>
</feature>
<feature type="compositionally biased region" description="Gly residues" evidence="1">
    <location>
        <begin position="93"/>
        <end position="103"/>
    </location>
</feature>
<feature type="region of interest" description="Disordered" evidence="1">
    <location>
        <begin position="139"/>
        <end position="159"/>
    </location>
</feature>
<evidence type="ECO:0000313" key="2">
    <source>
        <dbReference type="EnsemblMetazoa" id="AMAM020316-PA"/>
    </source>
</evidence>
<evidence type="ECO:0000313" key="3">
    <source>
        <dbReference type="Proteomes" id="UP000075901"/>
    </source>
</evidence>
<accession>A0A182T5Z6</accession>
<reference evidence="3" key="1">
    <citation type="submission" date="2013-09" db="EMBL/GenBank/DDBJ databases">
        <title>The Genome Sequence of Anopheles maculatus species B.</title>
        <authorList>
            <consortium name="The Broad Institute Genomics Platform"/>
            <person name="Neafsey D.E."/>
            <person name="Besansky N."/>
            <person name="Howell P."/>
            <person name="Walton C."/>
            <person name="Young S.K."/>
            <person name="Zeng Q."/>
            <person name="Gargeya S."/>
            <person name="Fitzgerald M."/>
            <person name="Haas B."/>
            <person name="Abouelleil A."/>
            <person name="Allen A.W."/>
            <person name="Alvarado L."/>
            <person name="Arachchi H.M."/>
            <person name="Berlin A.M."/>
            <person name="Chapman S.B."/>
            <person name="Gainer-Dewar J."/>
            <person name="Goldberg J."/>
            <person name="Griggs A."/>
            <person name="Gujja S."/>
            <person name="Hansen M."/>
            <person name="Howarth C."/>
            <person name="Imamovic A."/>
            <person name="Ireland A."/>
            <person name="Larimer J."/>
            <person name="McCowan C."/>
            <person name="Murphy C."/>
            <person name="Pearson M."/>
            <person name="Poon T.W."/>
            <person name="Priest M."/>
            <person name="Roberts A."/>
            <person name="Saif S."/>
            <person name="Shea T."/>
            <person name="Sisk P."/>
            <person name="Sykes S."/>
            <person name="Wortman J."/>
            <person name="Nusbaum C."/>
            <person name="Birren B."/>
        </authorList>
    </citation>
    <scope>NUCLEOTIDE SEQUENCE [LARGE SCALE GENOMIC DNA]</scope>
    <source>
        <strain evidence="3">maculatus3</strain>
    </source>
</reference>
<dbReference type="Proteomes" id="UP000075901">
    <property type="component" value="Unassembled WGS sequence"/>
</dbReference>
<feature type="compositionally biased region" description="Basic and acidic residues" evidence="1">
    <location>
        <begin position="257"/>
        <end position="281"/>
    </location>
</feature>
<feature type="compositionally biased region" description="Low complexity" evidence="1">
    <location>
        <begin position="242"/>
        <end position="251"/>
    </location>
</feature>
<protein>
    <submittedName>
        <fullName evidence="2">Uncharacterized protein</fullName>
    </submittedName>
</protein>
<evidence type="ECO:0000256" key="1">
    <source>
        <dbReference type="SAM" id="MobiDB-lite"/>
    </source>
</evidence>
<dbReference type="AlphaFoldDB" id="A0A182T5Z6"/>
<feature type="compositionally biased region" description="Polar residues" evidence="1">
    <location>
        <begin position="219"/>
        <end position="232"/>
    </location>
</feature>
<dbReference type="VEuPathDB" id="VectorBase:AMAM020316"/>
<keyword evidence="3" id="KW-1185">Reference proteome</keyword>
<proteinExistence type="predicted"/>
<name>A0A182T5Z6_9DIPT</name>
<reference evidence="2" key="2">
    <citation type="submission" date="2020-05" db="UniProtKB">
        <authorList>
            <consortium name="EnsemblMetazoa"/>
        </authorList>
    </citation>
    <scope>IDENTIFICATION</scope>
    <source>
        <strain evidence="2">maculatus3</strain>
    </source>
</reference>
<organism evidence="2 3">
    <name type="scientific">Anopheles maculatus</name>
    <dbReference type="NCBI Taxonomy" id="74869"/>
    <lineage>
        <taxon>Eukaryota</taxon>
        <taxon>Metazoa</taxon>
        <taxon>Ecdysozoa</taxon>
        <taxon>Arthropoda</taxon>
        <taxon>Hexapoda</taxon>
        <taxon>Insecta</taxon>
        <taxon>Pterygota</taxon>
        <taxon>Neoptera</taxon>
        <taxon>Endopterygota</taxon>
        <taxon>Diptera</taxon>
        <taxon>Nematocera</taxon>
        <taxon>Culicoidea</taxon>
        <taxon>Culicidae</taxon>
        <taxon>Anophelinae</taxon>
        <taxon>Anopheles</taxon>
        <taxon>Anopheles maculatus group</taxon>
    </lineage>
</organism>
<feature type="region of interest" description="Disordered" evidence="1">
    <location>
        <begin position="1"/>
        <end position="127"/>
    </location>
</feature>
<dbReference type="EnsemblMetazoa" id="AMAM020316-RA">
    <property type="protein sequence ID" value="AMAM020316-PA"/>
    <property type="gene ID" value="AMAM020316"/>
</dbReference>
<sequence length="346" mass="36798">VLPAVEPVVEEILDDDGDEQPNGEKEAVEGGSTVGAGAEDGEESSETPGNVKSPRQPEFQERQIDEDLFIQEPNIEVTDLDEIEDKPDDSASGEGGTANGGQGELSSLLRVKIKQEPKEEDEADEEDALFEDVGTIESSLVEVENPSPNTNTNAADEELYDDVIPAESIPSPSESSNQMGIMVQPKATIDGNVELQDAAQSAVVVPNKIKINITKTKQSHSGHTNQGATSANDGEAATSDANNGVNVNNFNEDAQDEQEHGDNGHEEDGAGSREERQEKNGSEQSNNKESSAVTTTTIAASDAAVVAFEETTDVAYELKECLKDIELNRQPRVTSGLEASGLCSIM</sequence>